<name>J9G6W5_9ZZZZ</name>
<dbReference type="AlphaFoldDB" id="J9G6W5"/>
<dbReference type="EMBL" id="AMCI01002482">
    <property type="protein sequence ID" value="EJX02589.1"/>
    <property type="molecule type" value="Genomic_DNA"/>
</dbReference>
<accession>J9G6W5</accession>
<protein>
    <submittedName>
        <fullName evidence="1">Uncharacterized protein</fullName>
    </submittedName>
</protein>
<organism evidence="1">
    <name type="scientific">gut metagenome</name>
    <dbReference type="NCBI Taxonomy" id="749906"/>
    <lineage>
        <taxon>unclassified sequences</taxon>
        <taxon>metagenomes</taxon>
        <taxon>organismal metagenomes</taxon>
    </lineage>
</organism>
<proteinExistence type="predicted"/>
<evidence type="ECO:0000313" key="1">
    <source>
        <dbReference type="EMBL" id="EJX02589.1"/>
    </source>
</evidence>
<sequence>MRWCSLLLALLQGFPKWLFRRDSYRLEPQGQPCCWCQIRPQS</sequence>
<comment type="caution">
    <text evidence="1">The sequence shown here is derived from an EMBL/GenBank/DDBJ whole genome shotgun (WGS) entry which is preliminary data.</text>
</comment>
<reference evidence="1" key="1">
    <citation type="journal article" date="2012" name="PLoS ONE">
        <title>Gene sets for utilization of primary and secondary nutrition supplies in the distal gut of endangered iberian lynx.</title>
        <authorList>
            <person name="Alcaide M."/>
            <person name="Messina E."/>
            <person name="Richter M."/>
            <person name="Bargiela R."/>
            <person name="Peplies J."/>
            <person name="Huws S.A."/>
            <person name="Newbold C.J."/>
            <person name="Golyshin P.N."/>
            <person name="Simon M.A."/>
            <person name="Lopez G."/>
            <person name="Yakimov M.M."/>
            <person name="Ferrer M."/>
        </authorList>
    </citation>
    <scope>NUCLEOTIDE SEQUENCE</scope>
</reference>
<gene>
    <name evidence="1" type="ORF">EVA_09308</name>
</gene>